<dbReference type="EMBL" id="WMBT01000020">
    <property type="protein sequence ID" value="MTE01927.1"/>
    <property type="molecule type" value="Genomic_DNA"/>
</dbReference>
<keyword evidence="1" id="KW-0812">Transmembrane</keyword>
<keyword evidence="1" id="KW-0472">Membrane</keyword>
<reference evidence="2 3" key="1">
    <citation type="submission" date="2019-11" db="EMBL/GenBank/DDBJ databases">
        <authorList>
            <person name="Lang L."/>
        </authorList>
    </citation>
    <scope>NUCLEOTIDE SEQUENCE [LARGE SCALE GENOMIC DNA]</scope>
    <source>
        <strain evidence="2 3">YIM 132242</strain>
    </source>
</reference>
<feature type="transmembrane region" description="Helical" evidence="1">
    <location>
        <begin position="6"/>
        <end position="25"/>
    </location>
</feature>
<organism evidence="2 3">
    <name type="scientific">Paracoccus lichenicola</name>
    <dbReference type="NCBI Taxonomy" id="2665644"/>
    <lineage>
        <taxon>Bacteria</taxon>
        <taxon>Pseudomonadati</taxon>
        <taxon>Pseudomonadota</taxon>
        <taxon>Alphaproteobacteria</taxon>
        <taxon>Rhodobacterales</taxon>
        <taxon>Paracoccaceae</taxon>
        <taxon>Paracoccus</taxon>
    </lineage>
</organism>
<evidence type="ECO:0000256" key="1">
    <source>
        <dbReference type="SAM" id="Phobius"/>
    </source>
</evidence>
<proteinExistence type="predicted"/>
<evidence type="ECO:0000313" key="3">
    <source>
        <dbReference type="Proteomes" id="UP000481417"/>
    </source>
</evidence>
<accession>A0A6L6HS21</accession>
<protein>
    <submittedName>
        <fullName evidence="2">Uncharacterized protein</fullName>
    </submittedName>
</protein>
<keyword evidence="1" id="KW-1133">Transmembrane helix</keyword>
<dbReference type="RefSeq" id="WP_154766000.1">
    <property type="nucleotide sequence ID" value="NZ_WMBT01000020.1"/>
</dbReference>
<keyword evidence="3" id="KW-1185">Reference proteome</keyword>
<feature type="transmembrane region" description="Helical" evidence="1">
    <location>
        <begin position="32"/>
        <end position="50"/>
    </location>
</feature>
<evidence type="ECO:0000313" key="2">
    <source>
        <dbReference type="EMBL" id="MTE01927.1"/>
    </source>
</evidence>
<gene>
    <name evidence="2" type="ORF">GIY56_16680</name>
</gene>
<name>A0A6L6HS21_9RHOB</name>
<comment type="caution">
    <text evidence="2">The sequence shown here is derived from an EMBL/GenBank/DDBJ whole genome shotgun (WGS) entry which is preliminary data.</text>
</comment>
<dbReference type="Proteomes" id="UP000481417">
    <property type="component" value="Unassembled WGS sequence"/>
</dbReference>
<dbReference type="AlphaFoldDB" id="A0A6L6HS21"/>
<sequence length="64" mass="6943">MGLVPTLSLGLYLLLILLGVIGGVFHMLTRFTAAFGIGVGILGIVVMMWIKSEHFALVLEWLLS</sequence>